<comment type="catalytic activity">
    <reaction evidence="1 3">
        <text>aldehydo-D-ribose 5-phosphate = D-ribulose 5-phosphate</text>
        <dbReference type="Rhea" id="RHEA:14657"/>
        <dbReference type="ChEBI" id="CHEBI:58121"/>
        <dbReference type="ChEBI" id="CHEBI:58273"/>
        <dbReference type="EC" id="5.3.1.6"/>
    </reaction>
</comment>
<feature type="active site" description="Proton acceptor" evidence="3">
    <location>
        <position position="105"/>
    </location>
</feature>
<evidence type="ECO:0000313" key="4">
    <source>
        <dbReference type="EMBL" id="SDM29481.1"/>
    </source>
</evidence>
<dbReference type="Gene3D" id="3.40.50.1360">
    <property type="match status" value="1"/>
</dbReference>
<dbReference type="GO" id="GO:0006014">
    <property type="term" value="P:D-ribose metabolic process"/>
    <property type="evidence" value="ECO:0007669"/>
    <property type="project" value="TreeGrafter"/>
</dbReference>
<keyword evidence="2 3" id="KW-0413">Isomerase</keyword>
<evidence type="ECO:0000256" key="2">
    <source>
        <dbReference type="ARBA" id="ARBA00023235"/>
    </source>
</evidence>
<dbReference type="NCBIfam" id="NF001924">
    <property type="entry name" value="PRK00702.1"/>
    <property type="match status" value="1"/>
</dbReference>
<dbReference type="EMBL" id="FNGV01000007">
    <property type="protein sequence ID" value="SDM29481.1"/>
    <property type="molecule type" value="Genomic_DNA"/>
</dbReference>
<dbReference type="PANTHER" id="PTHR11934">
    <property type="entry name" value="RIBOSE-5-PHOSPHATE ISOMERASE"/>
    <property type="match status" value="1"/>
</dbReference>
<dbReference type="EC" id="5.3.1.6" evidence="3"/>
<accession>A0A1G9S1X5</accession>
<protein>
    <recommendedName>
        <fullName evidence="3">Ribose-5-phosphate isomerase A</fullName>
        <ecNumber evidence="3">5.3.1.6</ecNumber>
    </recommendedName>
    <alternativeName>
        <fullName evidence="3">Phosphoriboisomerase A</fullName>
        <shortName evidence="3">PRI</shortName>
    </alternativeName>
</protein>
<sequence>MGLEQEKKMAAIKSVALVKNGMLVGLGSGSTAAFMILKLGEEVAKGLSIKGVPSSDATAKLAREVGIPLISLEEAMKLDINIDGADEFDSSMQLIKGGGGALLREKIVAYNSKYNVIIADSTKEVRRLGKFKLPIETIPFATKNIIGELTEMGLKPKLRLVKGSPYKTDEENLIVDLDIFEWDDIPNLNEMLIRIPGIVETGLFLDSTDLILVGKGDSVIKIEK</sequence>
<dbReference type="AlphaFoldDB" id="A0A1G9S1X5"/>
<feature type="binding site" evidence="3">
    <location>
        <begin position="96"/>
        <end position="99"/>
    </location>
    <ligand>
        <name>substrate</name>
    </ligand>
</feature>
<evidence type="ECO:0000256" key="1">
    <source>
        <dbReference type="ARBA" id="ARBA00001713"/>
    </source>
</evidence>
<dbReference type="Gene3D" id="3.30.70.260">
    <property type="match status" value="1"/>
</dbReference>
<dbReference type="HAMAP" id="MF_00170">
    <property type="entry name" value="Rib_5P_isom_A"/>
    <property type="match status" value="1"/>
</dbReference>
<dbReference type="CDD" id="cd01398">
    <property type="entry name" value="RPI_A"/>
    <property type="match status" value="1"/>
</dbReference>
<dbReference type="InterPro" id="IPR037171">
    <property type="entry name" value="NagB/RpiA_transferase-like"/>
</dbReference>
<dbReference type="SUPFAM" id="SSF100950">
    <property type="entry name" value="NagB/RpiA/CoA transferase-like"/>
    <property type="match status" value="1"/>
</dbReference>
<comment type="function">
    <text evidence="3">Catalyzes the reversible conversion of ribose-5-phosphate to ribulose 5-phosphate.</text>
</comment>
<evidence type="ECO:0000313" key="5">
    <source>
        <dbReference type="Proteomes" id="UP000199440"/>
    </source>
</evidence>
<gene>
    <name evidence="3" type="primary">rpiA</name>
    <name evidence="4" type="ORF">SAMN04488514_10772</name>
</gene>
<dbReference type="SUPFAM" id="SSF75445">
    <property type="entry name" value="D-ribose-5-phosphate isomerase (RpiA), lid domain"/>
    <property type="match status" value="1"/>
</dbReference>
<dbReference type="FunFam" id="3.40.50.1360:FF:000001">
    <property type="entry name" value="Ribose-5-phosphate isomerase A"/>
    <property type="match status" value="1"/>
</dbReference>
<dbReference type="OrthoDB" id="5870696at2"/>
<dbReference type="InterPro" id="IPR004788">
    <property type="entry name" value="Ribose5P_isomerase_type_A"/>
</dbReference>
<comment type="similarity">
    <text evidence="3">Belongs to the ribose 5-phosphate isomerase family.</text>
</comment>
<evidence type="ECO:0000256" key="3">
    <source>
        <dbReference type="HAMAP-Rule" id="MF_00170"/>
    </source>
</evidence>
<reference evidence="4 5" key="1">
    <citation type="submission" date="2016-10" db="EMBL/GenBank/DDBJ databases">
        <authorList>
            <person name="de Groot N.N."/>
        </authorList>
    </citation>
    <scope>NUCLEOTIDE SEQUENCE [LARGE SCALE GENOMIC DNA]</scope>
    <source>
        <strain evidence="4 5">DSM 19886</strain>
    </source>
</reference>
<feature type="binding site" evidence="3">
    <location>
        <begin position="28"/>
        <end position="31"/>
    </location>
    <ligand>
        <name>substrate</name>
    </ligand>
</feature>
<dbReference type="Pfam" id="PF06026">
    <property type="entry name" value="Rib_5-P_isom_A"/>
    <property type="match status" value="1"/>
</dbReference>
<dbReference type="RefSeq" id="WP_089890738.1">
    <property type="nucleotide sequence ID" value="NZ_FNGV01000007.1"/>
</dbReference>
<dbReference type="UniPathway" id="UPA00115">
    <property type="reaction ID" value="UER00412"/>
</dbReference>
<comment type="pathway">
    <text evidence="3">Carbohydrate degradation; pentose phosphate pathway; D-ribose 5-phosphate from D-ribulose 5-phosphate (non-oxidative stage): step 1/1.</text>
</comment>
<name>A0A1G9S1X5_9FLAO</name>
<proteinExistence type="inferred from homology"/>
<dbReference type="NCBIfam" id="TIGR00021">
    <property type="entry name" value="rpiA"/>
    <property type="match status" value="1"/>
</dbReference>
<organism evidence="4 5">
    <name type="scientific">Kriegella aquimaris</name>
    <dbReference type="NCBI Taxonomy" id="192904"/>
    <lineage>
        <taxon>Bacteria</taxon>
        <taxon>Pseudomonadati</taxon>
        <taxon>Bacteroidota</taxon>
        <taxon>Flavobacteriia</taxon>
        <taxon>Flavobacteriales</taxon>
        <taxon>Flavobacteriaceae</taxon>
        <taxon>Kriegella</taxon>
    </lineage>
</organism>
<feature type="binding site" evidence="3">
    <location>
        <begin position="83"/>
        <end position="86"/>
    </location>
    <ligand>
        <name>substrate</name>
    </ligand>
</feature>
<dbReference type="GO" id="GO:0004751">
    <property type="term" value="F:ribose-5-phosphate isomerase activity"/>
    <property type="evidence" value="ECO:0007669"/>
    <property type="project" value="UniProtKB-UniRule"/>
</dbReference>
<comment type="subunit">
    <text evidence="3">Homodimer.</text>
</comment>
<dbReference type="STRING" id="192904.SAMN04488514_10772"/>
<dbReference type="GO" id="GO:0009052">
    <property type="term" value="P:pentose-phosphate shunt, non-oxidative branch"/>
    <property type="evidence" value="ECO:0007669"/>
    <property type="project" value="UniProtKB-UniRule"/>
</dbReference>
<dbReference type="PANTHER" id="PTHR11934:SF0">
    <property type="entry name" value="RIBOSE-5-PHOSPHATE ISOMERASE"/>
    <property type="match status" value="1"/>
</dbReference>
<dbReference type="InterPro" id="IPR020672">
    <property type="entry name" value="Ribose5P_isomerase_typA_subgr"/>
</dbReference>
<dbReference type="GO" id="GO:0005829">
    <property type="term" value="C:cytosol"/>
    <property type="evidence" value="ECO:0007669"/>
    <property type="project" value="TreeGrafter"/>
</dbReference>
<dbReference type="Proteomes" id="UP000199440">
    <property type="component" value="Unassembled WGS sequence"/>
</dbReference>
<feature type="binding site" evidence="3">
    <location>
        <position position="123"/>
    </location>
    <ligand>
        <name>substrate</name>
    </ligand>
</feature>
<keyword evidence="5" id="KW-1185">Reference proteome</keyword>